<evidence type="ECO:0000313" key="6">
    <source>
        <dbReference type="EMBL" id="PCD26801.1"/>
    </source>
</evidence>
<organism evidence="6 7">
    <name type="scientific">Fusarium oxysporum f. sp. radicis-cucumerinum</name>
    <dbReference type="NCBI Taxonomy" id="327505"/>
    <lineage>
        <taxon>Eukaryota</taxon>
        <taxon>Fungi</taxon>
        <taxon>Dikarya</taxon>
        <taxon>Ascomycota</taxon>
        <taxon>Pezizomycotina</taxon>
        <taxon>Sordariomycetes</taxon>
        <taxon>Hypocreomycetidae</taxon>
        <taxon>Hypocreales</taxon>
        <taxon>Nectriaceae</taxon>
        <taxon>Fusarium</taxon>
        <taxon>Fusarium oxysporum species complex</taxon>
    </lineage>
</organism>
<feature type="region of interest" description="Disordered" evidence="3">
    <location>
        <begin position="1"/>
        <end position="29"/>
    </location>
</feature>
<feature type="transmembrane region" description="Helical" evidence="4">
    <location>
        <begin position="540"/>
        <end position="559"/>
    </location>
</feature>
<dbReference type="PANTHER" id="PTHR20772">
    <property type="entry name" value="PROTEIN FMP42"/>
    <property type="match status" value="1"/>
</dbReference>
<dbReference type="GO" id="GO:0000329">
    <property type="term" value="C:fungal-type vacuole membrane"/>
    <property type="evidence" value="ECO:0007669"/>
    <property type="project" value="TreeGrafter"/>
</dbReference>
<dbReference type="Proteomes" id="UP000219602">
    <property type="component" value="Chromosome 11"/>
</dbReference>
<name>A0A2H3G8H3_FUSOX</name>
<dbReference type="Pfam" id="PF25485">
    <property type="entry name" value="DUF7908"/>
    <property type="match status" value="1"/>
</dbReference>
<dbReference type="STRING" id="327505.A0A2H3G8H3"/>
<feature type="transmembrane region" description="Helical" evidence="4">
    <location>
        <begin position="225"/>
        <end position="248"/>
    </location>
</feature>
<dbReference type="InterPro" id="IPR057230">
    <property type="entry name" value="DUF7908"/>
</dbReference>
<evidence type="ECO:0000256" key="1">
    <source>
        <dbReference type="ARBA" id="ARBA00004141"/>
    </source>
</evidence>
<feature type="compositionally biased region" description="Polar residues" evidence="3">
    <location>
        <begin position="680"/>
        <end position="709"/>
    </location>
</feature>
<keyword evidence="4" id="KW-1133">Transmembrane helix</keyword>
<dbReference type="Gene3D" id="1.20.1250.20">
    <property type="entry name" value="MFS general substrate transporter like domains"/>
    <property type="match status" value="1"/>
</dbReference>
<accession>A0A2H3G8H3</accession>
<keyword evidence="4" id="KW-0812">Transmembrane</keyword>
<gene>
    <name evidence="6" type="ORF">AU210_013223</name>
</gene>
<dbReference type="InterPro" id="IPR036259">
    <property type="entry name" value="MFS_trans_sf"/>
</dbReference>
<dbReference type="AlphaFoldDB" id="A0A2H3G8H3"/>
<feature type="transmembrane region" description="Helical" evidence="4">
    <location>
        <begin position="420"/>
        <end position="440"/>
    </location>
</feature>
<evidence type="ECO:0000256" key="3">
    <source>
        <dbReference type="SAM" id="MobiDB-lite"/>
    </source>
</evidence>
<keyword evidence="4" id="KW-0472">Membrane</keyword>
<feature type="transmembrane region" description="Helical" evidence="4">
    <location>
        <begin position="452"/>
        <end position="481"/>
    </location>
</feature>
<feature type="transmembrane region" description="Helical" evidence="4">
    <location>
        <begin position="378"/>
        <end position="400"/>
    </location>
</feature>
<feature type="transmembrane region" description="Helical" evidence="4">
    <location>
        <begin position="166"/>
        <end position="187"/>
    </location>
</feature>
<feature type="transmembrane region" description="Helical" evidence="4">
    <location>
        <begin position="260"/>
        <end position="278"/>
    </location>
</feature>
<dbReference type="Pfam" id="PF07690">
    <property type="entry name" value="MFS_1"/>
    <property type="match status" value="1"/>
</dbReference>
<feature type="compositionally biased region" description="Polar residues" evidence="3">
    <location>
        <begin position="994"/>
        <end position="1015"/>
    </location>
</feature>
<keyword evidence="2" id="KW-0325">Glycoprotein</keyword>
<feature type="region of interest" description="Disordered" evidence="3">
    <location>
        <begin position="680"/>
        <end position="715"/>
    </location>
</feature>
<feature type="compositionally biased region" description="Low complexity" evidence="3">
    <location>
        <begin position="1017"/>
        <end position="1052"/>
    </location>
</feature>
<dbReference type="SUPFAM" id="SSF103473">
    <property type="entry name" value="MFS general substrate transporter"/>
    <property type="match status" value="1"/>
</dbReference>
<feature type="compositionally biased region" description="Polar residues" evidence="3">
    <location>
        <begin position="948"/>
        <end position="959"/>
    </location>
</feature>
<dbReference type="PANTHER" id="PTHR20772:SF4">
    <property type="entry name" value="HYPOTHETICAL AMINO ACID TRANSPORTER (EUROFUNG)"/>
    <property type="match status" value="1"/>
</dbReference>
<evidence type="ECO:0000256" key="2">
    <source>
        <dbReference type="ARBA" id="ARBA00023180"/>
    </source>
</evidence>
<feature type="domain" description="DUF7908" evidence="5">
    <location>
        <begin position="721"/>
        <end position="847"/>
    </location>
</feature>
<dbReference type="InterPro" id="IPR052599">
    <property type="entry name" value="SLC43A_AATransporter"/>
</dbReference>
<reference evidence="6 7" key="1">
    <citation type="journal article" date="2016" name="Environ. Microbiol.">
        <title>Effector profiles distinguish formae speciales of Fusarium oxysporum.</title>
        <authorList>
            <person name="van Dam P."/>
            <person name="Fokkens L."/>
            <person name="Schmidt S.M."/>
            <person name="Linmans J.H."/>
            <person name="Kistler H.C."/>
            <person name="Ma L.J."/>
            <person name="Rep M."/>
        </authorList>
    </citation>
    <scope>NUCLEOTIDE SEQUENCE [LARGE SCALE GENOMIC DNA]</scope>
    <source>
        <strain evidence="6 7">Forc016</strain>
    </source>
</reference>
<evidence type="ECO:0000313" key="7">
    <source>
        <dbReference type="Proteomes" id="UP000219602"/>
    </source>
</evidence>
<feature type="transmembrane region" description="Helical" evidence="4">
    <location>
        <begin position="87"/>
        <end position="107"/>
    </location>
</feature>
<evidence type="ECO:0000256" key="4">
    <source>
        <dbReference type="SAM" id="Phobius"/>
    </source>
</evidence>
<reference evidence="6 7" key="2">
    <citation type="journal article" date="2017" name="Sci. Rep.">
        <title>A mobile pathogenicity chromosome in Fusarium oxysporum for infection of multiple cucurbit species.</title>
        <authorList>
            <person name="van Dam P."/>
            <person name="Fokkens L."/>
            <person name="Ayukawa Y."/>
            <person name="van der Gragt M."/>
            <person name="Ter Horst A."/>
            <person name="Brankovics B."/>
            <person name="Houterman P.M."/>
            <person name="Arie T."/>
            <person name="Rep M."/>
        </authorList>
    </citation>
    <scope>NUCLEOTIDE SEQUENCE [LARGE SCALE GENOMIC DNA]</scope>
    <source>
        <strain evidence="6 7">Forc016</strain>
    </source>
</reference>
<dbReference type="InterPro" id="IPR011701">
    <property type="entry name" value="MFS"/>
</dbReference>
<feature type="compositionally biased region" description="Polar residues" evidence="3">
    <location>
        <begin position="1"/>
        <end position="11"/>
    </location>
</feature>
<dbReference type="GO" id="GO:0022857">
    <property type="term" value="F:transmembrane transporter activity"/>
    <property type="evidence" value="ECO:0007669"/>
    <property type="project" value="InterPro"/>
</dbReference>
<comment type="subcellular location">
    <subcellularLocation>
        <location evidence="1">Membrane</location>
        <topology evidence="1">Multi-pass membrane protein</topology>
    </subcellularLocation>
</comment>
<comment type="caution">
    <text evidence="6">The sequence shown here is derived from an EMBL/GenBank/DDBJ whole genome shotgun (WGS) entry which is preliminary data.</text>
</comment>
<feature type="transmembrane region" description="Helical" evidence="4">
    <location>
        <begin position="139"/>
        <end position="159"/>
    </location>
</feature>
<feature type="compositionally biased region" description="Low complexity" evidence="3">
    <location>
        <begin position="978"/>
        <end position="993"/>
    </location>
</feature>
<evidence type="ECO:0000259" key="5">
    <source>
        <dbReference type="Pfam" id="PF25485"/>
    </source>
</evidence>
<sequence>MSLAQHVTQTEGFDYEGPANPNYEGPSHPNVSPGFGTGNILAPGDECDQSGDRSEWRRLSFAPVEIAKKLPNIAAYKVSNLKRYVQVATGIIACWFAAGIVFGFAALKPILINEGIYSELCPVVDYRIPCAEQDMRLNLLFISASISANVSSLFAGAVLDRYGRRVCWLVSSVLLTLGSLMMAISFSHPGFHGYLLGNILLAFGGTFIFVSSFQLANAFPKYSGLIVALVTGAFDASAAVFLFYRMAYEASGGSFSLDKFFYGYISVPVAIFLAEFLWMPAHSYHTLPQLEKKIEHAQDRTRDVHESDEEIDDTNELTRVRSARADQRKAKLEKIEELAGDSQERGERVKEEEGRQEASGVWGVLHGMPAHKQMMTPWFILILVLTILQMIRMNYFIAGVRSQYRYMLGSDKAAERINEFFDAALPIGGVAATPFIGILLNNLSVPTTFSVLTVFIIIIGVLNCIPNMVAGYFTVVAFVFFRPLYYSAVSDYATKVFGFATFGRIYGTITCISGITQLIQSGLDALTHGPLHDDPTPVNATLGAVGALVGLILTVFITVKGRVFVEKKVEMEADGERERLLSDAQNGGYSRKAIKYDASPLSPSVGLITQTGAQHVIKEPDTVCVTYLSTYLVPISSNATGSVPTDGANSSLQTFDAVLTASTTLESGISPSLELTEALQPSQSLSGDSNQFITTSVTTGTNTADSDPTTAPGPDDQLVVFRIVPDTDSSRRRRLKRALRGFVGSTSEICQDASAFSLSGGRLLDGRRPIYYNGEDFKELRGQQTTPPRGAVATPFAGDGGFLRFRSPDLPNGEAGFCQSPGTGQVYITFASSPPGCVSVRLSVVGVDECEDGQTSVSAAPMSTDLQTLQPTVDSVVTSIHFSTAITAVSNDPSDATSFGDFTTLISPSLEPTQTRPAQTSSFRFSNTSTNAFPTVSIETSEDLSFTNIPGVTFTPSEKATTDDILPTDTPSTQSQLTSDDASSSVAEAATSTRPVTDTTSLGPSISSSGTNSIADSEVTSTTTTLESASTSDITTDVSTTTTAAETTTTTSPPSRACESYLINPTVLFSGDQDNDNGVEELTLPFPVGIYTESSETIYIGVNGLISLFDNSIAQSSNNPFPDNGLPSVAIAAYWDNLRIKGNSGYEITYRVYDDADYRAVNIDWCVVDEDDVVTHFMVILRAYDLSNPESVFMRYFQSNGGKSATIAVQNLVDAKSEQFSYDMEDAVPDGCTVLFFTIGGDERVVYVPP</sequence>
<dbReference type="EMBL" id="MABQ02000009">
    <property type="protein sequence ID" value="PCD26801.1"/>
    <property type="molecule type" value="Genomic_DNA"/>
</dbReference>
<feature type="region of interest" description="Disordered" evidence="3">
    <location>
        <begin position="948"/>
        <end position="1058"/>
    </location>
</feature>
<proteinExistence type="predicted"/>
<protein>
    <recommendedName>
        <fullName evidence="5">DUF7908 domain-containing protein</fullName>
    </recommendedName>
</protein>
<feature type="transmembrane region" description="Helical" evidence="4">
    <location>
        <begin position="193"/>
        <end position="213"/>
    </location>
</feature>